<proteinExistence type="predicted"/>
<keyword evidence="2" id="KW-1185">Reference proteome</keyword>
<gene>
    <name evidence="1" type="ORF">SKAU_G00012670</name>
</gene>
<organism evidence="1 2">
    <name type="scientific">Synaphobranchus kaupii</name>
    <name type="common">Kaup's arrowtooth eel</name>
    <dbReference type="NCBI Taxonomy" id="118154"/>
    <lineage>
        <taxon>Eukaryota</taxon>
        <taxon>Metazoa</taxon>
        <taxon>Chordata</taxon>
        <taxon>Craniata</taxon>
        <taxon>Vertebrata</taxon>
        <taxon>Euteleostomi</taxon>
        <taxon>Actinopterygii</taxon>
        <taxon>Neopterygii</taxon>
        <taxon>Teleostei</taxon>
        <taxon>Anguilliformes</taxon>
        <taxon>Synaphobranchidae</taxon>
        <taxon>Synaphobranchus</taxon>
    </lineage>
</organism>
<dbReference type="AlphaFoldDB" id="A0A9Q1JDN9"/>
<reference evidence="1" key="1">
    <citation type="journal article" date="2023" name="Science">
        <title>Genome structures resolve the early diversification of teleost fishes.</title>
        <authorList>
            <person name="Parey E."/>
            <person name="Louis A."/>
            <person name="Montfort J."/>
            <person name="Bouchez O."/>
            <person name="Roques C."/>
            <person name="Iampietro C."/>
            <person name="Lluch J."/>
            <person name="Castinel A."/>
            <person name="Donnadieu C."/>
            <person name="Desvignes T."/>
            <person name="Floi Bucao C."/>
            <person name="Jouanno E."/>
            <person name="Wen M."/>
            <person name="Mejri S."/>
            <person name="Dirks R."/>
            <person name="Jansen H."/>
            <person name="Henkel C."/>
            <person name="Chen W.J."/>
            <person name="Zahm M."/>
            <person name="Cabau C."/>
            <person name="Klopp C."/>
            <person name="Thompson A.W."/>
            <person name="Robinson-Rechavi M."/>
            <person name="Braasch I."/>
            <person name="Lecointre G."/>
            <person name="Bobe J."/>
            <person name="Postlethwait J.H."/>
            <person name="Berthelot C."/>
            <person name="Roest Crollius H."/>
            <person name="Guiguen Y."/>
        </authorList>
    </citation>
    <scope>NUCLEOTIDE SEQUENCE</scope>
    <source>
        <strain evidence="1">WJC10195</strain>
    </source>
</reference>
<name>A0A9Q1JDN9_SYNKA</name>
<dbReference type="Proteomes" id="UP001152622">
    <property type="component" value="Chromosome 1"/>
</dbReference>
<comment type="caution">
    <text evidence="1">The sequence shown here is derived from an EMBL/GenBank/DDBJ whole genome shotgun (WGS) entry which is preliminary data.</text>
</comment>
<accession>A0A9Q1JDN9</accession>
<dbReference type="EMBL" id="JAINUF010000001">
    <property type="protein sequence ID" value="KAJ8380489.1"/>
    <property type="molecule type" value="Genomic_DNA"/>
</dbReference>
<protein>
    <submittedName>
        <fullName evidence="1">Uncharacterized protein</fullName>
    </submittedName>
</protein>
<sequence length="169" mass="18744">MRCRVAFTAVINGLQLGSTQRLFTSRASLPERARPSVLQPAGVTPVTPLTPPLSPQPGHINHVLNLQQICRGYRTPCDPHHWRACLKSDAAAWRRRVGDSRAWSLEPARMGPALDRRNPASALETRVRFYNFSCRNFTEQTEDSPSARPGPPPSSPLATFNVTIFLCVC</sequence>
<evidence type="ECO:0000313" key="1">
    <source>
        <dbReference type="EMBL" id="KAJ8380489.1"/>
    </source>
</evidence>
<evidence type="ECO:0000313" key="2">
    <source>
        <dbReference type="Proteomes" id="UP001152622"/>
    </source>
</evidence>